<protein>
    <submittedName>
        <fullName evidence="3">Tripartite tricarboxylate transporter TctB family protein</fullName>
    </submittedName>
</protein>
<sequence>MGASRSDIWAGIGLLAFCGFVAWRTLLVRTVASGTIAGPVFVPWLMIGGLSLLAIALILRSILRGSSPVELPTRRTLVRMGLLALLLVAYAAAFEPLGYLVSTLVTFVLGLLLFNERRPLVLILVPLALTGGVYLGFTRLLQVWLP</sequence>
<evidence type="ECO:0000313" key="4">
    <source>
        <dbReference type="Proteomes" id="UP000266305"/>
    </source>
</evidence>
<evidence type="ECO:0000256" key="1">
    <source>
        <dbReference type="SAM" id="Phobius"/>
    </source>
</evidence>
<dbReference type="Proteomes" id="UP000266305">
    <property type="component" value="Unassembled WGS sequence"/>
</dbReference>
<dbReference type="AlphaFoldDB" id="A0AAX1UMB1"/>
<organism evidence="3 4">
    <name type="scientific">Cereibacter sphaeroides</name>
    <name type="common">Rhodobacter sphaeroides</name>
    <dbReference type="NCBI Taxonomy" id="1063"/>
    <lineage>
        <taxon>Bacteria</taxon>
        <taxon>Pseudomonadati</taxon>
        <taxon>Pseudomonadota</taxon>
        <taxon>Alphaproteobacteria</taxon>
        <taxon>Rhodobacterales</taxon>
        <taxon>Paracoccaceae</taxon>
        <taxon>Cereibacter</taxon>
    </lineage>
</organism>
<accession>A0AAX1UMB1</accession>
<dbReference type="Pfam" id="PF07331">
    <property type="entry name" value="TctB"/>
    <property type="match status" value="1"/>
</dbReference>
<dbReference type="InterPro" id="IPR009936">
    <property type="entry name" value="DUF1468"/>
</dbReference>
<keyword evidence="1" id="KW-0812">Transmembrane</keyword>
<dbReference type="RefSeq" id="WP_049763402.1">
    <property type="nucleotide sequence ID" value="NZ_CM125965.1"/>
</dbReference>
<feature type="transmembrane region" description="Helical" evidence="1">
    <location>
        <begin position="121"/>
        <end position="145"/>
    </location>
</feature>
<feature type="domain" description="DUF1468" evidence="2">
    <location>
        <begin position="9"/>
        <end position="146"/>
    </location>
</feature>
<dbReference type="EMBL" id="QWGP01000008">
    <property type="protein sequence ID" value="RHZ95487.1"/>
    <property type="molecule type" value="Genomic_DNA"/>
</dbReference>
<keyword evidence="1" id="KW-0472">Membrane</keyword>
<feature type="transmembrane region" description="Helical" evidence="1">
    <location>
        <begin position="41"/>
        <end position="63"/>
    </location>
</feature>
<feature type="transmembrane region" description="Helical" evidence="1">
    <location>
        <begin position="7"/>
        <end position="26"/>
    </location>
</feature>
<gene>
    <name evidence="3" type="ORF">D1114_09850</name>
</gene>
<feature type="transmembrane region" description="Helical" evidence="1">
    <location>
        <begin position="75"/>
        <end position="91"/>
    </location>
</feature>
<name>A0AAX1UMB1_CERSP</name>
<proteinExistence type="predicted"/>
<keyword evidence="1" id="KW-1133">Transmembrane helix</keyword>
<comment type="caution">
    <text evidence="3">The sequence shown here is derived from an EMBL/GenBank/DDBJ whole genome shotgun (WGS) entry which is preliminary data.</text>
</comment>
<evidence type="ECO:0000259" key="2">
    <source>
        <dbReference type="Pfam" id="PF07331"/>
    </source>
</evidence>
<feature type="transmembrane region" description="Helical" evidence="1">
    <location>
        <begin position="97"/>
        <end position="114"/>
    </location>
</feature>
<dbReference type="GeneID" id="67448901"/>
<reference evidence="3 4" key="1">
    <citation type="submission" date="2018-08" db="EMBL/GenBank/DDBJ databases">
        <title>Draft genome sequence of Rhodobacter sphaeroides FY.</title>
        <authorList>
            <person name="Rayyan A."/>
            <person name="Meyer T.E."/>
            <person name="Kyndt J.A."/>
        </authorList>
    </citation>
    <scope>NUCLEOTIDE SEQUENCE [LARGE SCALE GENOMIC DNA]</scope>
    <source>
        <strain evidence="3 4">FY</strain>
    </source>
</reference>
<evidence type="ECO:0000313" key="3">
    <source>
        <dbReference type="EMBL" id="RHZ95487.1"/>
    </source>
</evidence>